<gene>
    <name evidence="3" type="ordered locus">gsl0253</name>
</gene>
<dbReference type="RefSeq" id="WP_011140257.1">
    <property type="nucleotide sequence ID" value="NC_005125.1"/>
</dbReference>
<keyword evidence="4" id="KW-1185">Reference proteome</keyword>
<sequence>MRSALVLLLIGSLALPGAVQAQTYPYQGSSPYGYANGAYPQTGGTNSAARRAQLQQRWAQLSPQQRQQIIRRYQMKQRSQGGAGRPGGFARP</sequence>
<keyword evidence="2" id="KW-0732">Signal</keyword>
<dbReference type="EMBL" id="BA000045">
    <property type="protein sequence ID" value="BAC88194.1"/>
    <property type="molecule type" value="Genomic_DNA"/>
</dbReference>
<feature type="chain" id="PRO_5004288959" evidence="2">
    <location>
        <begin position="22"/>
        <end position="92"/>
    </location>
</feature>
<evidence type="ECO:0000313" key="3">
    <source>
        <dbReference type="EMBL" id="BAC88194.1"/>
    </source>
</evidence>
<dbReference type="KEGG" id="gvi:gsl0253"/>
<accession>Q7NP05</accession>
<dbReference type="AlphaFoldDB" id="Q7NP05"/>
<dbReference type="Proteomes" id="UP000000557">
    <property type="component" value="Chromosome"/>
</dbReference>
<dbReference type="EnsemblBacteria" id="BAC88194">
    <property type="protein sequence ID" value="BAC88194"/>
    <property type="gene ID" value="BAC88194"/>
</dbReference>
<name>Q7NP05_GLOVI</name>
<dbReference type="InParanoid" id="Q7NP05"/>
<evidence type="ECO:0000313" key="4">
    <source>
        <dbReference type="Proteomes" id="UP000000557"/>
    </source>
</evidence>
<organism evidence="3 4">
    <name type="scientific">Gloeobacter violaceus (strain ATCC 29082 / PCC 7421)</name>
    <dbReference type="NCBI Taxonomy" id="251221"/>
    <lineage>
        <taxon>Bacteria</taxon>
        <taxon>Bacillati</taxon>
        <taxon>Cyanobacteriota</taxon>
        <taxon>Cyanophyceae</taxon>
        <taxon>Gloeobacterales</taxon>
        <taxon>Gloeobacteraceae</taxon>
        <taxon>Gloeobacter</taxon>
    </lineage>
</organism>
<proteinExistence type="predicted"/>
<reference evidence="3 4" key="1">
    <citation type="journal article" date="2003" name="DNA Res.">
        <title>Complete genome structure of Gloeobacter violaceus PCC 7421, a cyanobacterium that lacks thylakoids.</title>
        <authorList>
            <person name="Nakamura Y."/>
            <person name="Kaneko T."/>
            <person name="Sato S."/>
            <person name="Mimuro M."/>
            <person name="Miyashita H."/>
            <person name="Tsuchiya T."/>
            <person name="Sasamoto S."/>
            <person name="Watanabe A."/>
            <person name="Kawashima K."/>
            <person name="Kishida Y."/>
            <person name="Kiyokawa C."/>
            <person name="Kohara M."/>
            <person name="Matsumoto M."/>
            <person name="Matsuno A."/>
            <person name="Nakazaki N."/>
            <person name="Shimpo S."/>
            <person name="Takeuchi C."/>
            <person name="Yamada M."/>
            <person name="Tabata S."/>
        </authorList>
    </citation>
    <scope>NUCLEOTIDE SEQUENCE [LARGE SCALE GENOMIC DNA]</scope>
    <source>
        <strain evidence="4">ATCC 29082 / PCC 7421</strain>
    </source>
</reference>
<feature type="region of interest" description="Disordered" evidence="1">
    <location>
        <begin position="73"/>
        <end position="92"/>
    </location>
</feature>
<evidence type="ECO:0000256" key="2">
    <source>
        <dbReference type="SAM" id="SignalP"/>
    </source>
</evidence>
<dbReference type="HOGENOM" id="CLU_2409119_0_0_3"/>
<evidence type="ECO:0000256" key="1">
    <source>
        <dbReference type="SAM" id="MobiDB-lite"/>
    </source>
</evidence>
<feature type="compositionally biased region" description="Gly residues" evidence="1">
    <location>
        <begin position="81"/>
        <end position="92"/>
    </location>
</feature>
<reference evidence="3 4" key="2">
    <citation type="journal article" date="2003" name="DNA Res.">
        <title>Complete genome structure of Gloeobacter violaceus PCC 7421, a cyanobacterium that lacks thylakoids (supplement).</title>
        <authorList>
            <person name="Nakamura Y."/>
            <person name="Kaneko T."/>
            <person name="Sato S."/>
            <person name="Mimuro M."/>
            <person name="Miyashita H."/>
            <person name="Tsuchiya T."/>
            <person name="Sasamoto S."/>
            <person name="Watanabe A."/>
            <person name="Kawashima K."/>
            <person name="Kishida Y."/>
            <person name="Kiyokawa C."/>
            <person name="Kohara M."/>
            <person name="Matsumoto M."/>
            <person name="Matsuno A."/>
            <person name="Nakazaki N."/>
            <person name="Shimpo S."/>
            <person name="Takeuchi C."/>
            <person name="Yamada M."/>
            <person name="Tabata S."/>
        </authorList>
    </citation>
    <scope>NUCLEOTIDE SEQUENCE [LARGE SCALE GENOMIC DNA]</scope>
    <source>
        <strain evidence="4">ATCC 29082 / PCC 7421</strain>
    </source>
</reference>
<feature type="signal peptide" evidence="2">
    <location>
        <begin position="1"/>
        <end position="21"/>
    </location>
</feature>
<protein>
    <submittedName>
        <fullName evidence="3">Gsl0253 protein</fullName>
    </submittedName>
</protein>